<dbReference type="PIRSF" id="PIRSF016202">
    <property type="entry name" value="PH1107"/>
    <property type="match status" value="1"/>
</dbReference>
<evidence type="ECO:0000256" key="3">
    <source>
        <dbReference type="ARBA" id="ARBA00024356"/>
    </source>
</evidence>
<dbReference type="GO" id="GO:0016757">
    <property type="term" value="F:glycosyltransferase activity"/>
    <property type="evidence" value="ECO:0007669"/>
    <property type="project" value="UniProtKB-KW"/>
</dbReference>
<dbReference type="CDD" id="cd18607">
    <property type="entry name" value="GH130"/>
    <property type="match status" value="1"/>
</dbReference>
<comment type="similarity">
    <text evidence="3">Belongs to the glycosyl hydrolase 130 family.</text>
</comment>
<evidence type="ECO:0000313" key="5">
    <source>
        <dbReference type="Proteomes" id="UP000034022"/>
    </source>
</evidence>
<accession>A0A0G0MAG9</accession>
<dbReference type="PANTHER" id="PTHR34106:SF5">
    <property type="entry name" value="GLYCOSIDASE"/>
    <property type="match status" value="1"/>
</dbReference>
<evidence type="ECO:0000256" key="2">
    <source>
        <dbReference type="ARBA" id="ARBA00022679"/>
    </source>
</evidence>
<keyword evidence="2" id="KW-0808">Transferase</keyword>
<dbReference type="EMBL" id="LBUU01000003">
    <property type="protein sequence ID" value="KKQ70744.1"/>
    <property type="molecule type" value="Genomic_DNA"/>
</dbReference>
<sequence length="360" mass="41057">MIRLLLSNNQNMFTRSKQNPILKPNPKNTWEAEKLYNSGAIFFDGKYHLFYRAVGKGTDWKSAIGYAVSRDGENFQRFDTPLLFGETESEKRGLEDPRITKIGDTFYMAYAAYDGVTPRLCVATSLDLKVWEKQCPVFFDWNFKKAGGVYLEWDEEGELHEKEKFSEWSKSGGIFPEKVNGKYLMLFGEYRIWFAESDDGIHWIGDQSPFLEPREGDYFDNAFVEMGPPPIRTEKGWLVLYHGINQQHCYKIGFLLLDLVDPKKILYRSDKPIFEPEKDYEMSGIVDVLPGGLSALQKMSDKELKNFLAEAEKKGIMPRVTFCCGAVVIGDTLRIYYGASDSVICTASASLSDILKSADI</sequence>
<proteinExistence type="inferred from homology"/>
<name>A0A0G0MAG9_9BACT</name>
<dbReference type="PANTHER" id="PTHR34106">
    <property type="entry name" value="GLYCOSIDASE"/>
    <property type="match status" value="1"/>
</dbReference>
<reference evidence="4 5" key="1">
    <citation type="journal article" date="2015" name="Nature">
        <title>rRNA introns, odd ribosomes, and small enigmatic genomes across a large radiation of phyla.</title>
        <authorList>
            <person name="Brown C.T."/>
            <person name="Hug L.A."/>
            <person name="Thomas B.C."/>
            <person name="Sharon I."/>
            <person name="Castelle C.J."/>
            <person name="Singh A."/>
            <person name="Wilkins M.J."/>
            <person name="Williams K.H."/>
            <person name="Banfield J.F."/>
        </authorList>
    </citation>
    <scope>NUCLEOTIDE SEQUENCE [LARGE SCALE GENOMIC DNA]</scope>
</reference>
<dbReference type="InterPro" id="IPR007184">
    <property type="entry name" value="Mannoside_phosphorylase"/>
</dbReference>
<comment type="caution">
    <text evidence="4">The sequence shown here is derived from an EMBL/GenBank/DDBJ whole genome shotgun (WGS) entry which is preliminary data.</text>
</comment>
<dbReference type="SUPFAM" id="SSF75005">
    <property type="entry name" value="Arabinanase/levansucrase/invertase"/>
    <property type="match status" value="2"/>
</dbReference>
<protein>
    <recommendedName>
        <fullName evidence="6">Glycosidase</fullName>
    </recommendedName>
</protein>
<keyword evidence="1" id="KW-0328">Glycosyltransferase</keyword>
<dbReference type="Proteomes" id="UP000034022">
    <property type="component" value="Unassembled WGS sequence"/>
</dbReference>
<dbReference type="Pfam" id="PF04041">
    <property type="entry name" value="Glyco_hydro_130"/>
    <property type="match status" value="2"/>
</dbReference>
<evidence type="ECO:0008006" key="6">
    <source>
        <dbReference type="Google" id="ProtNLM"/>
    </source>
</evidence>
<organism evidence="4 5">
    <name type="scientific">Candidatus Falkowbacteria bacterium GW2011_GWE1_38_31</name>
    <dbReference type="NCBI Taxonomy" id="1618638"/>
    <lineage>
        <taxon>Bacteria</taxon>
        <taxon>Candidatus Falkowiibacteriota</taxon>
    </lineage>
</organism>
<dbReference type="AlphaFoldDB" id="A0A0G0MAG9"/>
<dbReference type="Gene3D" id="2.115.10.20">
    <property type="entry name" value="Glycosyl hydrolase domain, family 43"/>
    <property type="match status" value="1"/>
</dbReference>
<evidence type="ECO:0000313" key="4">
    <source>
        <dbReference type="EMBL" id="KKQ70744.1"/>
    </source>
</evidence>
<evidence type="ECO:0000256" key="1">
    <source>
        <dbReference type="ARBA" id="ARBA00022676"/>
    </source>
</evidence>
<gene>
    <name evidence="4" type="ORF">US91_C0003G0074</name>
</gene>
<dbReference type="InterPro" id="IPR023296">
    <property type="entry name" value="Glyco_hydro_beta-prop_sf"/>
</dbReference>